<name>A0A1A9WK92_9MUSC</name>
<proteinExistence type="predicted"/>
<keyword evidence="2" id="KW-0472">Membrane</keyword>
<evidence type="ECO:0000256" key="2">
    <source>
        <dbReference type="SAM" id="Phobius"/>
    </source>
</evidence>
<organism evidence="3 4">
    <name type="scientific">Glossina brevipalpis</name>
    <dbReference type="NCBI Taxonomy" id="37001"/>
    <lineage>
        <taxon>Eukaryota</taxon>
        <taxon>Metazoa</taxon>
        <taxon>Ecdysozoa</taxon>
        <taxon>Arthropoda</taxon>
        <taxon>Hexapoda</taxon>
        <taxon>Insecta</taxon>
        <taxon>Pterygota</taxon>
        <taxon>Neoptera</taxon>
        <taxon>Endopterygota</taxon>
        <taxon>Diptera</taxon>
        <taxon>Brachycera</taxon>
        <taxon>Muscomorpha</taxon>
        <taxon>Hippoboscoidea</taxon>
        <taxon>Glossinidae</taxon>
        <taxon>Glossina</taxon>
    </lineage>
</organism>
<keyword evidence="4" id="KW-1185">Reference proteome</keyword>
<evidence type="ECO:0000313" key="4">
    <source>
        <dbReference type="Proteomes" id="UP000091820"/>
    </source>
</evidence>
<keyword evidence="2" id="KW-0812">Transmembrane</keyword>
<dbReference type="AlphaFoldDB" id="A0A1A9WK92"/>
<sequence length="117" mass="13379">MPGKSSISPVSKLKQAPCQGQRICPSPNTPFTSESYMSEASSKPFTAYELRIFSSLLHFLEIGLLLFYYLYDICTCCVKLILIQKLNNVASYWCKVLRRFLSSQRRLLAHFLGYPTI</sequence>
<dbReference type="Proteomes" id="UP000091820">
    <property type="component" value="Unassembled WGS sequence"/>
</dbReference>
<accession>A0A1A9WK92</accession>
<dbReference type="VEuPathDB" id="VectorBase:GBRI022773"/>
<feature type="region of interest" description="Disordered" evidence="1">
    <location>
        <begin position="1"/>
        <end position="30"/>
    </location>
</feature>
<reference evidence="3" key="2">
    <citation type="submission" date="2020-05" db="UniProtKB">
        <authorList>
            <consortium name="EnsemblMetazoa"/>
        </authorList>
    </citation>
    <scope>IDENTIFICATION</scope>
    <source>
        <strain evidence="3">IAEA</strain>
    </source>
</reference>
<keyword evidence="2" id="KW-1133">Transmembrane helix</keyword>
<feature type="transmembrane region" description="Helical" evidence="2">
    <location>
        <begin position="52"/>
        <end position="71"/>
    </location>
</feature>
<dbReference type="EnsemblMetazoa" id="GBRI022773-RA">
    <property type="protein sequence ID" value="GBRI022773-PA"/>
    <property type="gene ID" value="GBRI022773"/>
</dbReference>
<reference evidence="4" key="1">
    <citation type="submission" date="2014-03" db="EMBL/GenBank/DDBJ databases">
        <authorList>
            <person name="Aksoy S."/>
            <person name="Warren W."/>
            <person name="Wilson R.K."/>
        </authorList>
    </citation>
    <scope>NUCLEOTIDE SEQUENCE [LARGE SCALE GENOMIC DNA]</scope>
    <source>
        <strain evidence="4">IAEA</strain>
    </source>
</reference>
<evidence type="ECO:0000313" key="3">
    <source>
        <dbReference type="EnsemblMetazoa" id="GBRI022773-PA"/>
    </source>
</evidence>
<evidence type="ECO:0000256" key="1">
    <source>
        <dbReference type="SAM" id="MobiDB-lite"/>
    </source>
</evidence>
<protein>
    <submittedName>
        <fullName evidence="3">Uncharacterized protein</fullName>
    </submittedName>
</protein>